<gene>
    <name evidence="2" type="ORF">P0O15_03190</name>
</gene>
<dbReference type="PANTHER" id="PTHR12110:SF21">
    <property type="entry name" value="XYLOSE ISOMERASE-LIKE TIM BARREL DOMAIN-CONTAINING PROTEIN"/>
    <property type="match status" value="1"/>
</dbReference>
<dbReference type="InterPro" id="IPR050312">
    <property type="entry name" value="IolE/XylAMocC-like"/>
</dbReference>
<sequence length="268" mass="30036">MRVSVSSMFLWDLDPRGIADVISGARLDGVELWVETPWYWEGGRRKEQAEEMKRELDGLAKTVHAPVMDLNPASYNDRVCRATMEETLRAIDLAGFLGADLVTIHPGRRTAKRPVREVEREKLRRYLRACLDRAVEGGILLALENLEPLPWNICADVEEMGRFLDDFPLGMTLDISHAIPPLSRGIAFAETFAERILNVHVSTTREGTRHHPISDGSADDVLAALRKIGYDGPLTLELDDNKFAGTLSKEDKVGVLIGERRHLESVWG</sequence>
<dbReference type="PANTHER" id="PTHR12110">
    <property type="entry name" value="HYDROXYPYRUVATE ISOMERASE"/>
    <property type="match status" value="1"/>
</dbReference>
<dbReference type="Pfam" id="PF01261">
    <property type="entry name" value="AP_endonuc_2"/>
    <property type="match status" value="1"/>
</dbReference>
<dbReference type="RefSeq" id="WP_316965935.1">
    <property type="nucleotide sequence ID" value="NZ_JARFPK010000008.1"/>
</dbReference>
<feature type="domain" description="Xylose isomerase-like TIM barrel" evidence="1">
    <location>
        <begin position="27"/>
        <end position="241"/>
    </location>
</feature>
<keyword evidence="2" id="KW-0413">Isomerase</keyword>
<accession>A0ABT5X670</accession>
<dbReference type="GO" id="GO:0016853">
    <property type="term" value="F:isomerase activity"/>
    <property type="evidence" value="ECO:0007669"/>
    <property type="project" value="UniProtKB-KW"/>
</dbReference>
<dbReference type="EMBL" id="JARFPK010000008">
    <property type="protein sequence ID" value="MDF0590182.1"/>
    <property type="molecule type" value="Genomic_DNA"/>
</dbReference>
<evidence type="ECO:0000259" key="1">
    <source>
        <dbReference type="Pfam" id="PF01261"/>
    </source>
</evidence>
<keyword evidence="3" id="KW-1185">Reference proteome</keyword>
<reference evidence="2 3" key="1">
    <citation type="submission" date="2023-03" db="EMBL/GenBank/DDBJ databases">
        <title>WGS of Methanotrichaceae archaeon Mx.</title>
        <authorList>
            <person name="Sorokin D.Y."/>
            <person name="Merkel A.Y."/>
        </authorList>
    </citation>
    <scope>NUCLEOTIDE SEQUENCE [LARGE SCALE GENOMIC DNA]</scope>
    <source>
        <strain evidence="2 3">Mx</strain>
    </source>
</reference>
<proteinExistence type="predicted"/>
<dbReference type="InterPro" id="IPR013022">
    <property type="entry name" value="Xyl_isomerase-like_TIM-brl"/>
</dbReference>
<comment type="caution">
    <text evidence="2">The sequence shown here is derived from an EMBL/GenBank/DDBJ whole genome shotgun (WGS) entry which is preliminary data.</text>
</comment>
<organism evidence="2 3">
    <name type="scientific">Candidatus Methanocrinis natronophilus</name>
    <dbReference type="NCBI Taxonomy" id="3033396"/>
    <lineage>
        <taxon>Archaea</taxon>
        <taxon>Methanobacteriati</taxon>
        <taxon>Methanobacteriota</taxon>
        <taxon>Stenosarchaea group</taxon>
        <taxon>Methanomicrobia</taxon>
        <taxon>Methanotrichales</taxon>
        <taxon>Methanotrichaceae</taxon>
        <taxon>Methanocrinis</taxon>
    </lineage>
</organism>
<protein>
    <submittedName>
        <fullName evidence="2">Sugar phosphate isomerase/epimerase</fullName>
    </submittedName>
</protein>
<dbReference type="Gene3D" id="3.20.20.150">
    <property type="entry name" value="Divalent-metal-dependent TIM barrel enzymes"/>
    <property type="match status" value="1"/>
</dbReference>
<evidence type="ECO:0000313" key="3">
    <source>
        <dbReference type="Proteomes" id="UP001220010"/>
    </source>
</evidence>
<dbReference type="Proteomes" id="UP001220010">
    <property type="component" value="Unassembled WGS sequence"/>
</dbReference>
<dbReference type="SUPFAM" id="SSF51658">
    <property type="entry name" value="Xylose isomerase-like"/>
    <property type="match status" value="1"/>
</dbReference>
<evidence type="ECO:0000313" key="2">
    <source>
        <dbReference type="EMBL" id="MDF0590182.1"/>
    </source>
</evidence>
<dbReference type="InterPro" id="IPR036237">
    <property type="entry name" value="Xyl_isomerase-like_sf"/>
</dbReference>
<name>A0ABT5X670_9EURY</name>